<sequence>MGILSLLSFVAVGYIRVSCRCSDANLIEVPVEVETPKHYYYHIALFTTRKVDAFEELTWGLLLLFEFLVSLNSSRSSPASRPLKIAAEHLYLKLCQELVIPSDYGIDFDDNEQHIKAFRCLCGSKFCRNMKRSSSKTTLNPAFMAISDNTRSSESRRMEELYNQMQRSLEEFKEQQERVNVSVETIMTHSKLRQEMHTEY</sequence>
<evidence type="ECO:0000256" key="1">
    <source>
        <dbReference type="SAM" id="Coils"/>
    </source>
</evidence>
<keyword evidence="4" id="KW-1185">Reference proteome</keyword>
<gene>
    <name evidence="3" type="ORF">Cgig2_028627</name>
</gene>
<dbReference type="InterPro" id="IPR046341">
    <property type="entry name" value="SET_dom_sf"/>
</dbReference>
<dbReference type="OrthoDB" id="1676755at2759"/>
<dbReference type="SUPFAM" id="SSF82199">
    <property type="entry name" value="SET domain"/>
    <property type="match status" value="1"/>
</dbReference>
<evidence type="ECO:0000313" key="3">
    <source>
        <dbReference type="EMBL" id="KAJ8431237.1"/>
    </source>
</evidence>
<keyword evidence="1" id="KW-0175">Coiled coil</keyword>
<dbReference type="AlphaFoldDB" id="A0A9Q1JUQ7"/>
<comment type="caution">
    <text evidence="3">The sequence shown here is derived from an EMBL/GenBank/DDBJ whole genome shotgun (WGS) entry which is preliminary data.</text>
</comment>
<accession>A0A9Q1JUQ7</accession>
<reference evidence="3" key="1">
    <citation type="submission" date="2022-04" db="EMBL/GenBank/DDBJ databases">
        <title>Carnegiea gigantea Genome sequencing and assembly v2.</title>
        <authorList>
            <person name="Copetti D."/>
            <person name="Sanderson M.J."/>
            <person name="Burquez A."/>
            <person name="Wojciechowski M.F."/>
        </authorList>
    </citation>
    <scope>NUCLEOTIDE SEQUENCE</scope>
    <source>
        <strain evidence="3">SGP5-SGP5p</strain>
        <tissue evidence="3">Aerial part</tissue>
    </source>
</reference>
<feature type="coiled-coil region" evidence="1">
    <location>
        <begin position="151"/>
        <end position="182"/>
    </location>
</feature>
<name>A0A9Q1JUQ7_9CARY</name>
<feature type="signal peptide" evidence="2">
    <location>
        <begin position="1"/>
        <end position="19"/>
    </location>
</feature>
<dbReference type="PANTHER" id="PTHR46450:SF1">
    <property type="entry name" value="INACTIVE HISTONE-LYSINE N-METHYLTRANSFERASE SUVR1-RELATED"/>
    <property type="match status" value="1"/>
</dbReference>
<dbReference type="Proteomes" id="UP001153076">
    <property type="component" value="Unassembled WGS sequence"/>
</dbReference>
<protein>
    <recommendedName>
        <fullName evidence="5">Post-SET domain-containing protein</fullName>
    </recommendedName>
</protein>
<dbReference type="Gene3D" id="2.170.270.10">
    <property type="entry name" value="SET domain"/>
    <property type="match status" value="1"/>
</dbReference>
<organism evidence="3 4">
    <name type="scientific">Carnegiea gigantea</name>
    <dbReference type="NCBI Taxonomy" id="171969"/>
    <lineage>
        <taxon>Eukaryota</taxon>
        <taxon>Viridiplantae</taxon>
        <taxon>Streptophyta</taxon>
        <taxon>Embryophyta</taxon>
        <taxon>Tracheophyta</taxon>
        <taxon>Spermatophyta</taxon>
        <taxon>Magnoliopsida</taxon>
        <taxon>eudicotyledons</taxon>
        <taxon>Gunneridae</taxon>
        <taxon>Pentapetalae</taxon>
        <taxon>Caryophyllales</taxon>
        <taxon>Cactineae</taxon>
        <taxon>Cactaceae</taxon>
        <taxon>Cactoideae</taxon>
        <taxon>Echinocereeae</taxon>
        <taxon>Carnegiea</taxon>
    </lineage>
</organism>
<feature type="chain" id="PRO_5040271552" description="Post-SET domain-containing protein" evidence="2">
    <location>
        <begin position="20"/>
        <end position="200"/>
    </location>
</feature>
<evidence type="ECO:0008006" key="5">
    <source>
        <dbReference type="Google" id="ProtNLM"/>
    </source>
</evidence>
<proteinExistence type="predicted"/>
<dbReference type="PANTHER" id="PTHR46450">
    <property type="entry name" value="INACTIVE HISTONE-LYSINE N-METHYLTRANSFERASE SUVR1-RELATED"/>
    <property type="match status" value="1"/>
</dbReference>
<evidence type="ECO:0000256" key="2">
    <source>
        <dbReference type="SAM" id="SignalP"/>
    </source>
</evidence>
<evidence type="ECO:0000313" key="4">
    <source>
        <dbReference type="Proteomes" id="UP001153076"/>
    </source>
</evidence>
<dbReference type="EMBL" id="JAKOGI010000704">
    <property type="protein sequence ID" value="KAJ8431237.1"/>
    <property type="molecule type" value="Genomic_DNA"/>
</dbReference>
<keyword evidence="2" id="KW-0732">Signal</keyword>